<accession>A0A6B9V6V8</accession>
<evidence type="ECO:0000313" key="3">
    <source>
        <dbReference type="Proteomes" id="UP000464620"/>
    </source>
</evidence>
<feature type="compositionally biased region" description="Basic and acidic residues" evidence="1">
    <location>
        <begin position="11"/>
        <end position="26"/>
    </location>
</feature>
<organism evidence="2 3">
    <name type="scientific">Arachis hypogaea</name>
    <name type="common">Peanut</name>
    <dbReference type="NCBI Taxonomy" id="3818"/>
    <lineage>
        <taxon>Eukaryota</taxon>
        <taxon>Viridiplantae</taxon>
        <taxon>Streptophyta</taxon>
        <taxon>Embryophyta</taxon>
        <taxon>Tracheophyta</taxon>
        <taxon>Spermatophyta</taxon>
        <taxon>Magnoliopsida</taxon>
        <taxon>eudicotyledons</taxon>
        <taxon>Gunneridae</taxon>
        <taxon>Pentapetalae</taxon>
        <taxon>rosids</taxon>
        <taxon>fabids</taxon>
        <taxon>Fabales</taxon>
        <taxon>Fabaceae</taxon>
        <taxon>Papilionoideae</taxon>
        <taxon>50 kb inversion clade</taxon>
        <taxon>dalbergioids sensu lato</taxon>
        <taxon>Dalbergieae</taxon>
        <taxon>Pterocarpus clade</taxon>
        <taxon>Arachis</taxon>
    </lineage>
</organism>
<protein>
    <submittedName>
        <fullName evidence="2">Uncharacterized protein</fullName>
    </submittedName>
</protein>
<name>A0A6B9V6V8_ARAHY</name>
<dbReference type="EMBL" id="CP031001">
    <property type="protein sequence ID" value="QHN77073.1"/>
    <property type="molecule type" value="Genomic_DNA"/>
</dbReference>
<gene>
    <name evidence="2" type="ORF">DS421_19g649460</name>
</gene>
<reference evidence="2 3" key="1">
    <citation type="submission" date="2020-01" db="EMBL/GenBank/DDBJ databases">
        <title>Genome sequence of Arachis hypogaea, cultivar Shitouqi.</title>
        <authorList>
            <person name="Zhuang W."/>
            <person name="Chen H."/>
            <person name="Varshney R."/>
            <person name="Wang D."/>
            <person name="Ming R."/>
        </authorList>
    </citation>
    <scope>NUCLEOTIDE SEQUENCE [LARGE SCALE GENOMIC DNA]</scope>
    <source>
        <tissue evidence="2">Young leaf</tissue>
    </source>
</reference>
<feature type="region of interest" description="Disordered" evidence="1">
    <location>
        <begin position="1"/>
        <end position="55"/>
    </location>
</feature>
<sequence length="90" mass="9754">MNRAYCLPAARRKESDGDNRENGDTARRRRPQSFHMTRGSFLRQRHSSCDGDGTSTRDAYTRDGAAGGMRAAVAAVAAGLRWLRVAGLGG</sequence>
<evidence type="ECO:0000313" key="2">
    <source>
        <dbReference type="EMBL" id="QHN77073.1"/>
    </source>
</evidence>
<dbReference type="AlphaFoldDB" id="A0A6B9V6V8"/>
<dbReference type="Proteomes" id="UP000464620">
    <property type="component" value="Chromosome B09"/>
</dbReference>
<evidence type="ECO:0000256" key="1">
    <source>
        <dbReference type="SAM" id="MobiDB-lite"/>
    </source>
</evidence>
<proteinExistence type="predicted"/>